<dbReference type="Pfam" id="PF04101">
    <property type="entry name" value="Glyco_tran_28_C"/>
    <property type="match status" value="1"/>
</dbReference>
<accession>A0A2H0X9W0</accession>
<keyword evidence="1 10" id="KW-1003">Cell membrane</keyword>
<reference evidence="14" key="1">
    <citation type="submission" date="2017-09" db="EMBL/GenBank/DDBJ databases">
        <title>Depth-based differentiation of microbial function through sediment-hosted aquifers and enrichment of novel symbionts in the deep terrestrial subsurface.</title>
        <authorList>
            <person name="Probst A.J."/>
            <person name="Ladd B."/>
            <person name="Jarett J.K."/>
            <person name="Geller-Mcgrath D.E."/>
            <person name="Sieber C.M.K."/>
            <person name="Emerson J.B."/>
            <person name="Anantharaman K."/>
            <person name="Thomas B.C."/>
            <person name="Malmstrom R."/>
            <person name="Stieglmeier M."/>
            <person name="Klingl A."/>
            <person name="Woyke T."/>
            <person name="Ryan C.M."/>
            <person name="Banfield J.F."/>
        </authorList>
    </citation>
    <scope>NUCLEOTIDE SEQUENCE [LARGE SCALE GENOMIC DNA]</scope>
</reference>
<dbReference type="UniPathway" id="UPA00219"/>
<dbReference type="PANTHER" id="PTHR21015">
    <property type="entry name" value="UDP-N-ACETYLGLUCOSAMINE--N-ACETYLMURAMYL-(PENTAPEPTIDE) PYROPHOSPHORYL-UNDECAPRENOL N-ACETYLGLUCOSAMINE TRANSFERASE 1"/>
    <property type="match status" value="1"/>
</dbReference>
<comment type="caution">
    <text evidence="13">The sequence shown here is derived from an EMBL/GenBank/DDBJ whole genome shotgun (WGS) entry which is preliminary data.</text>
</comment>
<dbReference type="GO" id="GO:0051991">
    <property type="term" value="F:UDP-N-acetyl-D-glucosamine:N-acetylmuramoyl-L-alanyl-D-glutamyl-meso-2,6-diaminopimelyl-D-alanyl-D-alanine-diphosphoundecaprenol 4-beta-N-acetylglucosaminlytransferase activity"/>
    <property type="evidence" value="ECO:0007669"/>
    <property type="project" value="RHEA"/>
</dbReference>
<dbReference type="InterPro" id="IPR004276">
    <property type="entry name" value="GlycoTrans_28_N"/>
</dbReference>
<comment type="pathway">
    <text evidence="10">Cell wall biogenesis; peptidoglycan biosynthesis.</text>
</comment>
<comment type="caution">
    <text evidence="10">Lacks conserved residue(s) required for the propagation of feature annotation.</text>
</comment>
<dbReference type="Pfam" id="PF03033">
    <property type="entry name" value="Glyco_transf_28"/>
    <property type="match status" value="1"/>
</dbReference>
<feature type="binding site" evidence="10">
    <location>
        <position position="174"/>
    </location>
    <ligand>
        <name>UDP-N-acetyl-alpha-D-glucosamine</name>
        <dbReference type="ChEBI" id="CHEBI:57705"/>
    </ligand>
</feature>
<evidence type="ECO:0000259" key="12">
    <source>
        <dbReference type="Pfam" id="PF04101"/>
    </source>
</evidence>
<comment type="similarity">
    <text evidence="10">Belongs to the glycosyltransferase 28 family. MurG subfamily.</text>
</comment>
<feature type="binding site" evidence="10">
    <location>
        <position position="308"/>
    </location>
    <ligand>
        <name>UDP-N-acetyl-alpha-D-glucosamine</name>
        <dbReference type="ChEBI" id="CHEBI:57705"/>
    </ligand>
</feature>
<dbReference type="Gene3D" id="3.40.50.2000">
    <property type="entry name" value="Glycogen Phosphorylase B"/>
    <property type="match status" value="2"/>
</dbReference>
<dbReference type="Proteomes" id="UP000231098">
    <property type="component" value="Unassembled WGS sequence"/>
</dbReference>
<feature type="domain" description="Glycosyl transferase family 28 C-terminal" evidence="12">
    <location>
        <begin position="202"/>
        <end position="357"/>
    </location>
</feature>
<evidence type="ECO:0000256" key="6">
    <source>
        <dbReference type="ARBA" id="ARBA00022984"/>
    </source>
</evidence>
<organism evidence="13 14">
    <name type="scientific">candidate division WWE3 bacterium CG08_land_8_20_14_0_20_41_15</name>
    <dbReference type="NCBI Taxonomy" id="1975086"/>
    <lineage>
        <taxon>Bacteria</taxon>
        <taxon>Katanobacteria</taxon>
    </lineage>
</organism>
<evidence type="ECO:0000256" key="2">
    <source>
        <dbReference type="ARBA" id="ARBA00022618"/>
    </source>
</evidence>
<keyword evidence="8 10" id="KW-0131">Cell cycle</keyword>
<gene>
    <name evidence="10" type="primary">murG</name>
    <name evidence="13" type="ORF">COT51_01900</name>
</gene>
<keyword evidence="9 10" id="KW-0961">Cell wall biogenesis/degradation</keyword>
<protein>
    <recommendedName>
        <fullName evidence="10">UDP-N-acetylglucosamine--N-acetylmuramyl-(pentapeptide) pyrophosphoryl-undecaprenol N-acetylglucosamine transferase</fullName>
        <ecNumber evidence="10">2.4.1.227</ecNumber>
    </recommendedName>
    <alternativeName>
        <fullName evidence="10">Undecaprenyl-PP-MurNAc-pentapeptide-UDPGlcNAc GlcNAc transferase</fullName>
    </alternativeName>
</protein>
<evidence type="ECO:0000256" key="10">
    <source>
        <dbReference type="HAMAP-Rule" id="MF_00033"/>
    </source>
</evidence>
<dbReference type="PANTHER" id="PTHR21015:SF22">
    <property type="entry name" value="GLYCOSYLTRANSFERASE"/>
    <property type="match status" value="1"/>
</dbReference>
<keyword evidence="2 10" id="KW-0132">Cell division</keyword>
<keyword evidence="6 10" id="KW-0573">Peptidoglycan synthesis</keyword>
<dbReference type="SUPFAM" id="SSF53756">
    <property type="entry name" value="UDP-Glycosyltransferase/glycogen phosphorylase"/>
    <property type="match status" value="1"/>
</dbReference>
<evidence type="ECO:0000256" key="7">
    <source>
        <dbReference type="ARBA" id="ARBA00023136"/>
    </source>
</evidence>
<sequence>MFEETFKKVVFVGGHHTTALAVIEALESAKKHFSFEIYWIGHKHSMWGDENESAEYKEVTSLGIPFYNLSAGKFYRTYNPLKLIRIPFGFFQSLYYLLKIKPDLIVSFGGYLAVPVVIIGKILGITSFTHEQTTGVGFANDVVSKFASKIFLTWEDSLPGLKESKVTLVGLPLRKEILNPPAFSEGGILGEFIKKASGKPLIYITGGKQGAHFLNELVRESLDLLPIDYFVIHQCGSSTVFGDFSTLQKIKNDHYFVKDYFSAKETGLLFRYAALVVGRSGANTVYELAAIAKPAIFIPIPWVSHNEQRKNAEVLEKAGSAVILDQDKTKNSDFVKALVNVIANLRELSENAKKFGEKIPLNASETISSEIIKYLF</sequence>
<dbReference type="GO" id="GO:0008360">
    <property type="term" value="P:regulation of cell shape"/>
    <property type="evidence" value="ECO:0007669"/>
    <property type="project" value="UniProtKB-KW"/>
</dbReference>
<evidence type="ECO:0000256" key="9">
    <source>
        <dbReference type="ARBA" id="ARBA00023316"/>
    </source>
</evidence>
<keyword evidence="4 10" id="KW-0808">Transferase</keyword>
<dbReference type="GO" id="GO:0005886">
    <property type="term" value="C:plasma membrane"/>
    <property type="evidence" value="ECO:0007669"/>
    <property type="project" value="UniProtKB-SubCell"/>
</dbReference>
<evidence type="ECO:0000256" key="4">
    <source>
        <dbReference type="ARBA" id="ARBA00022679"/>
    </source>
</evidence>
<evidence type="ECO:0000256" key="8">
    <source>
        <dbReference type="ARBA" id="ARBA00023306"/>
    </source>
</evidence>
<evidence type="ECO:0000256" key="3">
    <source>
        <dbReference type="ARBA" id="ARBA00022676"/>
    </source>
</evidence>
<keyword evidence="7 10" id="KW-0472">Membrane</keyword>
<keyword evidence="3 10" id="KW-0328">Glycosyltransferase</keyword>
<dbReference type="AlphaFoldDB" id="A0A2H0X9W0"/>
<comment type="catalytic activity">
    <reaction evidence="10">
        <text>di-trans,octa-cis-undecaprenyl diphospho-N-acetyl-alpha-D-muramoyl-L-alanyl-D-glutamyl-meso-2,6-diaminopimeloyl-D-alanyl-D-alanine + UDP-N-acetyl-alpha-D-glucosamine = di-trans,octa-cis-undecaprenyl diphospho-[N-acetyl-alpha-D-glucosaminyl-(1-&gt;4)]-N-acetyl-alpha-D-muramoyl-L-alanyl-D-glutamyl-meso-2,6-diaminopimeloyl-D-alanyl-D-alanine + UDP + H(+)</text>
        <dbReference type="Rhea" id="RHEA:31227"/>
        <dbReference type="ChEBI" id="CHEBI:15378"/>
        <dbReference type="ChEBI" id="CHEBI:57705"/>
        <dbReference type="ChEBI" id="CHEBI:58223"/>
        <dbReference type="ChEBI" id="CHEBI:61387"/>
        <dbReference type="ChEBI" id="CHEBI:61388"/>
        <dbReference type="EC" id="2.4.1.227"/>
    </reaction>
</comment>
<dbReference type="GO" id="GO:0009252">
    <property type="term" value="P:peptidoglycan biosynthetic process"/>
    <property type="evidence" value="ECO:0007669"/>
    <property type="project" value="UniProtKB-UniRule"/>
</dbReference>
<dbReference type="EMBL" id="PEYV01000029">
    <property type="protein sequence ID" value="PIS21641.1"/>
    <property type="molecule type" value="Genomic_DNA"/>
</dbReference>
<name>A0A2H0X9W0_UNCKA</name>
<evidence type="ECO:0000256" key="1">
    <source>
        <dbReference type="ARBA" id="ARBA00022475"/>
    </source>
</evidence>
<dbReference type="GO" id="GO:0051301">
    <property type="term" value="P:cell division"/>
    <property type="evidence" value="ECO:0007669"/>
    <property type="project" value="UniProtKB-KW"/>
</dbReference>
<dbReference type="CDD" id="cd03785">
    <property type="entry name" value="GT28_MurG"/>
    <property type="match status" value="1"/>
</dbReference>
<dbReference type="GO" id="GO:0071555">
    <property type="term" value="P:cell wall organization"/>
    <property type="evidence" value="ECO:0007669"/>
    <property type="project" value="UniProtKB-KW"/>
</dbReference>
<proteinExistence type="inferred from homology"/>
<evidence type="ECO:0000256" key="5">
    <source>
        <dbReference type="ARBA" id="ARBA00022960"/>
    </source>
</evidence>
<keyword evidence="5 10" id="KW-0133">Cell shape</keyword>
<dbReference type="GO" id="GO:0005975">
    <property type="term" value="P:carbohydrate metabolic process"/>
    <property type="evidence" value="ECO:0007669"/>
    <property type="project" value="InterPro"/>
</dbReference>
<dbReference type="EC" id="2.4.1.227" evidence="10"/>
<comment type="function">
    <text evidence="10">Cell wall formation. Catalyzes the transfer of a GlcNAc subunit on undecaprenyl-pyrophosphoryl-MurNAc-pentapeptide (lipid intermediate I) to form undecaprenyl-pyrophosphoryl-MurNAc-(pentapeptide)GlcNAc (lipid intermediate II).</text>
</comment>
<dbReference type="InterPro" id="IPR007235">
    <property type="entry name" value="Glyco_trans_28_C"/>
</dbReference>
<evidence type="ECO:0000259" key="11">
    <source>
        <dbReference type="Pfam" id="PF03033"/>
    </source>
</evidence>
<comment type="subcellular location">
    <subcellularLocation>
        <location evidence="10">Cell membrane</location>
        <topology evidence="10">Peripheral membrane protein</topology>
        <orientation evidence="10">Cytoplasmic side</orientation>
    </subcellularLocation>
</comment>
<dbReference type="InterPro" id="IPR006009">
    <property type="entry name" value="GlcNAc_MurG"/>
</dbReference>
<evidence type="ECO:0000313" key="14">
    <source>
        <dbReference type="Proteomes" id="UP000231098"/>
    </source>
</evidence>
<evidence type="ECO:0000313" key="13">
    <source>
        <dbReference type="EMBL" id="PIS21641.1"/>
    </source>
</evidence>
<feature type="domain" description="Glycosyltransferase family 28 N-terminal" evidence="11">
    <location>
        <begin position="13"/>
        <end position="151"/>
    </location>
</feature>
<dbReference type="HAMAP" id="MF_00033">
    <property type="entry name" value="MurG"/>
    <property type="match status" value="1"/>
</dbReference>
<dbReference type="GO" id="GO:0050511">
    <property type="term" value="F:undecaprenyldiphospho-muramoylpentapeptide beta-N-acetylglucosaminyltransferase activity"/>
    <property type="evidence" value="ECO:0007669"/>
    <property type="project" value="UniProtKB-UniRule"/>
</dbReference>